<dbReference type="Proteomes" id="UP000016660">
    <property type="component" value="Unassembled WGS sequence"/>
</dbReference>
<evidence type="ECO:0008006" key="4">
    <source>
        <dbReference type="Google" id="ProtNLM"/>
    </source>
</evidence>
<sequence length="207" mass="23288">MMKVSRNIVVILMLGVISVVITSCKEEKKSDNIITKIKPKPKASHQPQQLSNFKYQKNIEWLGKNYTILIERHADKSLPMVADSDEKKYYDNKITLTILHSDGTKFFNKTFQKDDFKAFAHNKYVKNGALIGLMFDRIEGNVLKFGASIGSPDPNSDEFIPIDVNINNLGNMSVTSSVELDTQSVVGQEKSEEKPKTALEQAEEDGM</sequence>
<evidence type="ECO:0000313" key="2">
    <source>
        <dbReference type="EMBL" id="ERJ76293.1"/>
    </source>
</evidence>
<feature type="region of interest" description="Disordered" evidence="1">
    <location>
        <begin position="183"/>
        <end position="207"/>
    </location>
</feature>
<accession>A0ABN0NRP6</accession>
<gene>
    <name evidence="2" type="ORF">HMPREF0653_01541</name>
</gene>
<comment type="caution">
    <text evidence="2">The sequence shown here is derived from an EMBL/GenBank/DDBJ whole genome shotgun (WGS) entry which is preliminary data.</text>
</comment>
<keyword evidence="3" id="KW-1185">Reference proteome</keyword>
<dbReference type="InterPro" id="IPR031762">
    <property type="entry name" value="DUF4738"/>
</dbReference>
<protein>
    <recommendedName>
        <fullName evidence="4">DUF4738 domain-containing protein</fullName>
    </recommendedName>
</protein>
<dbReference type="Gene3D" id="2.40.128.510">
    <property type="entry name" value="Protein of unknown function DUF4738"/>
    <property type="match status" value="1"/>
</dbReference>
<reference evidence="2 3" key="1">
    <citation type="submission" date="2013-06" db="EMBL/GenBank/DDBJ databases">
        <authorList>
            <person name="Weinstock G."/>
            <person name="Sodergren E."/>
            <person name="Lobos E.A."/>
            <person name="Fulton L."/>
            <person name="Fulton R."/>
            <person name="Courtney L."/>
            <person name="Fronick C."/>
            <person name="O'Laughlin M."/>
            <person name="Godfrey J."/>
            <person name="Wilson R.M."/>
            <person name="Miner T."/>
            <person name="Farmer C."/>
            <person name="Delehaunty K."/>
            <person name="Cordes M."/>
            <person name="Minx P."/>
            <person name="Tomlinson C."/>
            <person name="Chen J."/>
            <person name="Wollam A."/>
            <person name="Pepin K.H."/>
            <person name="Bhonagiri V."/>
            <person name="Zhang X."/>
            <person name="Warren W."/>
            <person name="Mitreva M."/>
            <person name="Mardis E.R."/>
            <person name="Wilson R.K."/>
        </authorList>
    </citation>
    <scope>NUCLEOTIDE SEQUENCE [LARGE SCALE GENOMIC DNA]</scope>
    <source>
        <strain evidence="2 3">ATCC 29426</strain>
    </source>
</reference>
<dbReference type="PROSITE" id="PS51257">
    <property type="entry name" value="PROKAR_LIPOPROTEIN"/>
    <property type="match status" value="1"/>
</dbReference>
<evidence type="ECO:0000256" key="1">
    <source>
        <dbReference type="SAM" id="MobiDB-lite"/>
    </source>
</evidence>
<evidence type="ECO:0000313" key="3">
    <source>
        <dbReference type="Proteomes" id="UP000016660"/>
    </source>
</evidence>
<name>A0ABN0NRP6_9BACT</name>
<proteinExistence type="predicted"/>
<organism evidence="2 3">
    <name type="scientific">Prevotella disiens JCM 6334 = ATCC 29426</name>
    <dbReference type="NCBI Taxonomy" id="1235811"/>
    <lineage>
        <taxon>Bacteria</taxon>
        <taxon>Pseudomonadati</taxon>
        <taxon>Bacteroidota</taxon>
        <taxon>Bacteroidia</taxon>
        <taxon>Bacteroidales</taxon>
        <taxon>Prevotellaceae</taxon>
        <taxon>Prevotella</taxon>
    </lineage>
</organism>
<dbReference type="EMBL" id="AWUY01000135">
    <property type="protein sequence ID" value="ERJ76293.1"/>
    <property type="molecule type" value="Genomic_DNA"/>
</dbReference>
<dbReference type="Pfam" id="PF15889">
    <property type="entry name" value="DUF4738"/>
    <property type="match status" value="1"/>
</dbReference>